<feature type="transmembrane region" description="Helical" evidence="6">
    <location>
        <begin position="52"/>
        <end position="77"/>
    </location>
</feature>
<dbReference type="GO" id="GO:0005351">
    <property type="term" value="F:carbohydrate:proton symporter activity"/>
    <property type="evidence" value="ECO:0007669"/>
    <property type="project" value="TreeGrafter"/>
</dbReference>
<keyword evidence="9" id="KW-1185">Reference proteome</keyword>
<dbReference type="Pfam" id="PF00083">
    <property type="entry name" value="Sugar_tr"/>
    <property type="match status" value="1"/>
</dbReference>
<dbReference type="Proteomes" id="UP000054928">
    <property type="component" value="Unassembled WGS sequence"/>
</dbReference>
<dbReference type="InterPro" id="IPR050360">
    <property type="entry name" value="MFS_Sugar_Transporters"/>
</dbReference>
<name>A0A0P1ALP2_PLAHL</name>
<dbReference type="GeneID" id="36407445"/>
<feature type="domain" description="Major facilitator superfamily (MFS) profile" evidence="7">
    <location>
        <begin position="52"/>
        <end position="183"/>
    </location>
</feature>
<evidence type="ECO:0000313" key="8">
    <source>
        <dbReference type="EMBL" id="CEG42085.1"/>
    </source>
</evidence>
<keyword evidence="3 6" id="KW-0812">Transmembrane</keyword>
<organism evidence="8 9">
    <name type="scientific">Plasmopara halstedii</name>
    <name type="common">Downy mildew of sunflower</name>
    <dbReference type="NCBI Taxonomy" id="4781"/>
    <lineage>
        <taxon>Eukaryota</taxon>
        <taxon>Sar</taxon>
        <taxon>Stramenopiles</taxon>
        <taxon>Oomycota</taxon>
        <taxon>Peronosporomycetes</taxon>
        <taxon>Peronosporales</taxon>
        <taxon>Peronosporaceae</taxon>
        <taxon>Plasmopara</taxon>
    </lineage>
</organism>
<sequence length="183" mass="20161">MPTNTCGPQMPCTKMLEPKRTYEVLQQRCAEDLKNLDDESYNDIENFKRHTWMIFSVVGGLIYGYNVSLAATLQYMRDDLQLTLMQEEILSATATLSDACSMLIGGYLADRFGRKATAMFACSCSIVGALLAGGASSSFSWMVVWRLFSGVGNGLSILLLPMYISECVNATNRGAFLTLFQLG</sequence>
<dbReference type="PROSITE" id="PS50850">
    <property type="entry name" value="MFS"/>
    <property type="match status" value="1"/>
</dbReference>
<evidence type="ECO:0000256" key="3">
    <source>
        <dbReference type="ARBA" id="ARBA00022692"/>
    </source>
</evidence>
<evidence type="ECO:0000259" key="7">
    <source>
        <dbReference type="PROSITE" id="PS50850"/>
    </source>
</evidence>
<dbReference type="InterPro" id="IPR005829">
    <property type="entry name" value="Sugar_transporter_CS"/>
</dbReference>
<feature type="transmembrane region" description="Helical" evidence="6">
    <location>
        <begin position="143"/>
        <end position="164"/>
    </location>
</feature>
<comment type="similarity">
    <text evidence="2">Belongs to the major facilitator superfamily. Sugar transporter (TC 2.A.1.1) family.</text>
</comment>
<feature type="transmembrane region" description="Helical" evidence="6">
    <location>
        <begin position="116"/>
        <end position="137"/>
    </location>
</feature>
<dbReference type="InterPro" id="IPR020846">
    <property type="entry name" value="MFS_dom"/>
</dbReference>
<dbReference type="PROSITE" id="PS00217">
    <property type="entry name" value="SUGAR_TRANSPORT_2"/>
    <property type="match status" value="1"/>
</dbReference>
<dbReference type="InterPro" id="IPR036259">
    <property type="entry name" value="MFS_trans_sf"/>
</dbReference>
<dbReference type="PANTHER" id="PTHR48022:SF2">
    <property type="entry name" value="PLASTIDIC GLUCOSE TRANSPORTER 4"/>
    <property type="match status" value="1"/>
</dbReference>
<evidence type="ECO:0000256" key="6">
    <source>
        <dbReference type="SAM" id="Phobius"/>
    </source>
</evidence>
<evidence type="ECO:0000313" key="9">
    <source>
        <dbReference type="Proteomes" id="UP000054928"/>
    </source>
</evidence>
<dbReference type="Gene3D" id="1.20.1250.20">
    <property type="entry name" value="MFS general substrate transporter like domains"/>
    <property type="match status" value="1"/>
</dbReference>
<dbReference type="GO" id="GO:0016020">
    <property type="term" value="C:membrane"/>
    <property type="evidence" value="ECO:0007669"/>
    <property type="project" value="UniProtKB-SubCell"/>
</dbReference>
<accession>A0A0P1ALP2</accession>
<dbReference type="STRING" id="4781.A0A0P1ALP2"/>
<dbReference type="InterPro" id="IPR005828">
    <property type="entry name" value="MFS_sugar_transport-like"/>
</dbReference>
<dbReference type="RefSeq" id="XP_024578454.1">
    <property type="nucleotide sequence ID" value="XM_024727927.1"/>
</dbReference>
<dbReference type="PANTHER" id="PTHR48022">
    <property type="entry name" value="PLASTIDIC GLUCOSE TRANSPORTER 4"/>
    <property type="match status" value="1"/>
</dbReference>
<dbReference type="AlphaFoldDB" id="A0A0P1ALP2"/>
<dbReference type="PROSITE" id="PS00216">
    <property type="entry name" value="SUGAR_TRANSPORT_1"/>
    <property type="match status" value="1"/>
</dbReference>
<dbReference type="EMBL" id="CCYD01000610">
    <property type="protein sequence ID" value="CEG42085.1"/>
    <property type="molecule type" value="Genomic_DNA"/>
</dbReference>
<dbReference type="OrthoDB" id="6612291at2759"/>
<evidence type="ECO:0000256" key="5">
    <source>
        <dbReference type="ARBA" id="ARBA00023136"/>
    </source>
</evidence>
<protein>
    <submittedName>
        <fullName evidence="8">Major facilitator superfamily</fullName>
    </submittedName>
</protein>
<proteinExistence type="inferred from homology"/>
<dbReference type="SUPFAM" id="SSF103473">
    <property type="entry name" value="MFS general substrate transporter"/>
    <property type="match status" value="1"/>
</dbReference>
<keyword evidence="5 6" id="KW-0472">Membrane</keyword>
<evidence type="ECO:0000256" key="4">
    <source>
        <dbReference type="ARBA" id="ARBA00022989"/>
    </source>
</evidence>
<evidence type="ECO:0000256" key="2">
    <source>
        <dbReference type="ARBA" id="ARBA00010992"/>
    </source>
</evidence>
<evidence type="ECO:0000256" key="1">
    <source>
        <dbReference type="ARBA" id="ARBA00004141"/>
    </source>
</evidence>
<comment type="subcellular location">
    <subcellularLocation>
        <location evidence="1">Membrane</location>
        <topology evidence="1">Multi-pass membrane protein</topology>
    </subcellularLocation>
</comment>
<reference evidence="9" key="1">
    <citation type="submission" date="2014-09" db="EMBL/GenBank/DDBJ databases">
        <authorList>
            <person name="Sharma Rahul"/>
            <person name="Thines Marco"/>
        </authorList>
    </citation>
    <scope>NUCLEOTIDE SEQUENCE [LARGE SCALE GENOMIC DNA]</scope>
</reference>
<keyword evidence="4 6" id="KW-1133">Transmembrane helix</keyword>